<dbReference type="InterPro" id="IPR020846">
    <property type="entry name" value="MFS_dom"/>
</dbReference>
<organism evidence="8 9">
    <name type="scientific">Anaerosporomusa subterranea</name>
    <dbReference type="NCBI Taxonomy" id="1794912"/>
    <lineage>
        <taxon>Bacteria</taxon>
        <taxon>Bacillati</taxon>
        <taxon>Bacillota</taxon>
        <taxon>Negativicutes</taxon>
        <taxon>Acetonemataceae</taxon>
        <taxon>Anaerosporomusa</taxon>
    </lineage>
</organism>
<dbReference type="PROSITE" id="PS51257">
    <property type="entry name" value="PROKAR_LIPOPROTEIN"/>
    <property type="match status" value="1"/>
</dbReference>
<reference evidence="8 9" key="1">
    <citation type="submission" date="2016-02" db="EMBL/GenBank/DDBJ databases">
        <title>Anaerosporomusa subterraneum gen. nov., sp. nov., a spore-forming obligate anaerobe isolated from saprolite.</title>
        <authorList>
            <person name="Choi J.K."/>
            <person name="Shah M."/>
            <person name="Yee N."/>
        </authorList>
    </citation>
    <scope>NUCLEOTIDE SEQUENCE [LARGE SCALE GENOMIC DNA]</scope>
    <source>
        <strain evidence="8 9">RU4</strain>
    </source>
</reference>
<feature type="transmembrane region" description="Helical" evidence="6">
    <location>
        <begin position="104"/>
        <end position="124"/>
    </location>
</feature>
<dbReference type="GO" id="GO:0005886">
    <property type="term" value="C:plasma membrane"/>
    <property type="evidence" value="ECO:0007669"/>
    <property type="project" value="UniProtKB-SubCell"/>
</dbReference>
<evidence type="ECO:0000256" key="5">
    <source>
        <dbReference type="ARBA" id="ARBA00023136"/>
    </source>
</evidence>
<gene>
    <name evidence="8" type="ORF">AXX12_00605</name>
</gene>
<dbReference type="InterPro" id="IPR036259">
    <property type="entry name" value="MFS_trans_sf"/>
</dbReference>
<comment type="caution">
    <text evidence="8">The sequence shown here is derived from an EMBL/GenBank/DDBJ whole genome shotgun (WGS) entry which is preliminary data.</text>
</comment>
<feature type="transmembrane region" description="Helical" evidence="6">
    <location>
        <begin position="170"/>
        <end position="188"/>
    </location>
</feature>
<evidence type="ECO:0000256" key="2">
    <source>
        <dbReference type="ARBA" id="ARBA00022448"/>
    </source>
</evidence>
<dbReference type="SUPFAM" id="SSF103473">
    <property type="entry name" value="MFS general substrate transporter"/>
    <property type="match status" value="1"/>
</dbReference>
<dbReference type="PANTHER" id="PTHR23506:SF23">
    <property type="entry name" value="GH10249P"/>
    <property type="match status" value="1"/>
</dbReference>
<dbReference type="STRING" id="1794912.AXX12_00605"/>
<keyword evidence="2" id="KW-0813">Transport</keyword>
<evidence type="ECO:0000256" key="3">
    <source>
        <dbReference type="ARBA" id="ARBA00022692"/>
    </source>
</evidence>
<dbReference type="OrthoDB" id="5338069at2"/>
<protein>
    <submittedName>
        <fullName evidence="8">MFS transporter</fullName>
    </submittedName>
</protein>
<feature type="transmembrane region" description="Helical" evidence="6">
    <location>
        <begin position="145"/>
        <end position="164"/>
    </location>
</feature>
<dbReference type="RefSeq" id="WP_066236730.1">
    <property type="nucleotide sequence ID" value="NZ_LSGP01000001.1"/>
</dbReference>
<accession>A0A154BWB5</accession>
<feature type="transmembrane region" description="Helical" evidence="6">
    <location>
        <begin position="214"/>
        <end position="236"/>
    </location>
</feature>
<keyword evidence="3 6" id="KW-0812">Transmembrane</keyword>
<dbReference type="EMBL" id="LSGP01000001">
    <property type="protein sequence ID" value="KYZ78080.1"/>
    <property type="molecule type" value="Genomic_DNA"/>
</dbReference>
<dbReference type="PROSITE" id="PS50850">
    <property type="entry name" value="MFS"/>
    <property type="match status" value="1"/>
</dbReference>
<evidence type="ECO:0000313" key="8">
    <source>
        <dbReference type="EMBL" id="KYZ78080.1"/>
    </source>
</evidence>
<feature type="transmembrane region" description="Helical" evidence="6">
    <location>
        <begin position="313"/>
        <end position="336"/>
    </location>
</feature>
<keyword evidence="5 6" id="KW-0472">Membrane</keyword>
<feature type="transmembrane region" description="Helical" evidence="6">
    <location>
        <begin position="290"/>
        <end position="307"/>
    </location>
</feature>
<dbReference type="InterPro" id="IPR011701">
    <property type="entry name" value="MFS"/>
</dbReference>
<dbReference type="GO" id="GO:0022857">
    <property type="term" value="F:transmembrane transporter activity"/>
    <property type="evidence" value="ECO:0007669"/>
    <property type="project" value="InterPro"/>
</dbReference>
<evidence type="ECO:0000256" key="1">
    <source>
        <dbReference type="ARBA" id="ARBA00004651"/>
    </source>
</evidence>
<feature type="transmembrane region" description="Helical" evidence="6">
    <location>
        <begin position="348"/>
        <end position="368"/>
    </location>
</feature>
<feature type="transmembrane region" description="Helical" evidence="6">
    <location>
        <begin position="47"/>
        <end position="72"/>
    </location>
</feature>
<keyword evidence="4 6" id="KW-1133">Transmembrane helix</keyword>
<keyword evidence="9" id="KW-1185">Reference proteome</keyword>
<name>A0A154BWB5_ANASB</name>
<proteinExistence type="predicted"/>
<comment type="subcellular location">
    <subcellularLocation>
        <location evidence="1">Cell membrane</location>
        <topology evidence="1">Multi-pass membrane protein</topology>
    </subcellularLocation>
</comment>
<evidence type="ECO:0000256" key="4">
    <source>
        <dbReference type="ARBA" id="ARBA00022989"/>
    </source>
</evidence>
<evidence type="ECO:0000259" key="7">
    <source>
        <dbReference type="PROSITE" id="PS50850"/>
    </source>
</evidence>
<dbReference type="AlphaFoldDB" id="A0A154BWB5"/>
<feature type="transmembrane region" description="Helical" evidence="6">
    <location>
        <begin position="79"/>
        <end position="98"/>
    </location>
</feature>
<feature type="transmembrane region" description="Helical" evidence="6">
    <location>
        <begin position="380"/>
        <end position="398"/>
    </location>
</feature>
<evidence type="ECO:0000256" key="6">
    <source>
        <dbReference type="SAM" id="Phobius"/>
    </source>
</evidence>
<feature type="transmembrane region" description="Helical" evidence="6">
    <location>
        <begin position="14"/>
        <end position="35"/>
    </location>
</feature>
<sequence>MENSNNKNSNIKPVIAISLLTAACLVGDSMLYIVLPTHWQEAGLSSLWEVGVLLSANRLIRLPLNPIVGWLYQRISSRIGVLLATLLAVITTASYGLLQGFWLLLAMRCIWGIAWTFLRLGAYFTILDFSSDNNRGHFMGTYNGLFRLGSLVGMLAGGLLADSFGLKTTAILFAALTACSIPCIFLFIPKALTHQRDVATGCIPTAHILKEWPVVWALLTGAVVAMIYQGLFNATISHLIKTLYSEMVSIGGFLIGAASLAGILQALRWSWEPWLAPWFGRRSDGRGGRRFLLTSTLLLATALFTLIPLQLPILFWLFLLLLLQVTATILTTLADAVASDVAVSTSKAVVMTAYSFAIDLGAALGPLAAYLLTQTMGPEYTYWFAGVVLGLISLKWLIASPMSQAD</sequence>
<feature type="domain" description="Major facilitator superfamily (MFS) profile" evidence="7">
    <location>
        <begin position="13"/>
        <end position="404"/>
    </location>
</feature>
<dbReference type="Pfam" id="PF07690">
    <property type="entry name" value="MFS_1"/>
    <property type="match status" value="2"/>
</dbReference>
<dbReference type="InterPro" id="IPR050930">
    <property type="entry name" value="MFS_Vesicular_Transporter"/>
</dbReference>
<dbReference type="PANTHER" id="PTHR23506">
    <property type="entry name" value="GH10249P"/>
    <property type="match status" value="1"/>
</dbReference>
<feature type="transmembrane region" description="Helical" evidence="6">
    <location>
        <begin position="248"/>
        <end position="269"/>
    </location>
</feature>
<evidence type="ECO:0000313" key="9">
    <source>
        <dbReference type="Proteomes" id="UP000076268"/>
    </source>
</evidence>
<dbReference type="Proteomes" id="UP000076268">
    <property type="component" value="Unassembled WGS sequence"/>
</dbReference>
<dbReference type="Gene3D" id="1.20.1250.20">
    <property type="entry name" value="MFS general substrate transporter like domains"/>
    <property type="match status" value="1"/>
</dbReference>